<dbReference type="Pfam" id="PF00400">
    <property type="entry name" value="WD40"/>
    <property type="match status" value="3"/>
</dbReference>
<dbReference type="PROSITE" id="PS50082">
    <property type="entry name" value="WD_REPEATS_2"/>
    <property type="match status" value="1"/>
</dbReference>
<dbReference type="EMBL" id="LN891101">
    <property type="protein sequence ID" value="CUS09009.1"/>
    <property type="molecule type" value="Genomic_DNA"/>
</dbReference>
<protein>
    <submittedName>
        <fullName evidence="8">Uncharacterized protein</fullName>
    </submittedName>
</protein>
<dbReference type="Gene3D" id="2.130.10.10">
    <property type="entry name" value="YVTN repeat-like/Quinoprotein amine dehydrogenase"/>
    <property type="match status" value="2"/>
</dbReference>
<evidence type="ECO:0000256" key="5">
    <source>
        <dbReference type="ARBA" id="ARBA00038344"/>
    </source>
</evidence>
<feature type="region of interest" description="Disordered" evidence="7">
    <location>
        <begin position="481"/>
        <end position="555"/>
    </location>
</feature>
<feature type="region of interest" description="Disordered" evidence="7">
    <location>
        <begin position="1"/>
        <end position="92"/>
    </location>
</feature>
<comment type="pathway">
    <text evidence="1">Protein modification; protein ubiquitination.</text>
</comment>
<dbReference type="GO" id="GO:0043161">
    <property type="term" value="P:proteasome-mediated ubiquitin-dependent protein catabolic process"/>
    <property type="evidence" value="ECO:0007669"/>
    <property type="project" value="TreeGrafter"/>
</dbReference>
<name>A0A292PN84_9PEZI</name>
<keyword evidence="9" id="KW-1185">Reference proteome</keyword>
<dbReference type="Proteomes" id="UP001412239">
    <property type="component" value="Unassembled WGS sequence"/>
</dbReference>
<evidence type="ECO:0000256" key="2">
    <source>
        <dbReference type="ARBA" id="ARBA00022574"/>
    </source>
</evidence>
<organism evidence="8 9">
    <name type="scientific">Tuber aestivum</name>
    <name type="common">summer truffle</name>
    <dbReference type="NCBI Taxonomy" id="59557"/>
    <lineage>
        <taxon>Eukaryota</taxon>
        <taxon>Fungi</taxon>
        <taxon>Dikarya</taxon>
        <taxon>Ascomycota</taxon>
        <taxon>Pezizomycotina</taxon>
        <taxon>Pezizomycetes</taxon>
        <taxon>Pezizales</taxon>
        <taxon>Tuberaceae</taxon>
        <taxon>Tuber</taxon>
    </lineage>
</organism>
<dbReference type="InterPro" id="IPR036322">
    <property type="entry name" value="WD40_repeat_dom_sf"/>
</dbReference>
<sequence>MDSECINPVDSPSDLKAGPSNSIHSFFTPRRRPFSAISANDSPLTKSQLATDDAPSQEKRQRVAGYLGSVRTPARDTGGEAGPASPPQDTVVQWPARNYHPTLSIRRFLRETGALDGPGRAHRRPFHCLQNPLVAVGDETGTIRLLESDKDQAPGFETDFVRLPPHDNAIFDISISRDDVSMATACGDQKIRVMDITKQTITHVLDGHVSSVKQVAFEPTCPSILASCARDGTAMVWDLRANIQNRLDNKGFTTHRPVEVIRGAHALLTAPKGRASRSIVSVTALAWAIPNTFLTACESRAELRCWDRRSIKQDRRGNSQPCRVSAEPKHHQVRPFGMNSISISPDKSMAYTLCKDSIVYAWGTNLLEHGPLHAYHHPELRASSFYVKSDVSPDGQYLATGSSSGSACIFPTAPEYFDRRLYTQKTDFPEGSRVQAASKHMPIGTGVVLVRAHNGEVTDVSWTNKGDLVTISDDHHARCWRSDDKGVNSQNLRENGEENGRRWGWGWAQLQGENREEKEAELPDENSVPPAADPADEPDFQGGESGGADHYSQEQ</sequence>
<dbReference type="SUPFAM" id="SSF50978">
    <property type="entry name" value="WD40 repeat-like"/>
    <property type="match status" value="1"/>
</dbReference>
<dbReference type="PROSITE" id="PS00678">
    <property type="entry name" value="WD_REPEATS_1"/>
    <property type="match status" value="1"/>
</dbReference>
<dbReference type="PANTHER" id="PTHR22852:SF0">
    <property type="entry name" value="DENTICLELESS PROTEIN HOMOLOG"/>
    <property type="match status" value="1"/>
</dbReference>
<reference evidence="8" key="1">
    <citation type="submission" date="2015-10" db="EMBL/GenBank/DDBJ databases">
        <authorList>
            <person name="Regsiter A."/>
            <person name="william w."/>
        </authorList>
    </citation>
    <scope>NUCLEOTIDE SEQUENCE</scope>
    <source>
        <strain evidence="8">Montdore</strain>
    </source>
</reference>
<dbReference type="InterPro" id="IPR051865">
    <property type="entry name" value="WD-repeat_CDT2_adapter"/>
</dbReference>
<dbReference type="GO" id="GO:0030674">
    <property type="term" value="F:protein-macromolecule adaptor activity"/>
    <property type="evidence" value="ECO:0007669"/>
    <property type="project" value="TreeGrafter"/>
</dbReference>
<accession>A0A292PN84</accession>
<evidence type="ECO:0000313" key="8">
    <source>
        <dbReference type="EMBL" id="CUS09009.1"/>
    </source>
</evidence>
<gene>
    <name evidence="8" type="ORF">GSTUAT00006889001</name>
</gene>
<dbReference type="InterPro" id="IPR001680">
    <property type="entry name" value="WD40_rpt"/>
</dbReference>
<feature type="repeat" description="WD" evidence="6">
    <location>
        <begin position="205"/>
        <end position="240"/>
    </location>
</feature>
<comment type="similarity">
    <text evidence="5">Belongs to the WD repeat cdt2 family.</text>
</comment>
<feature type="compositionally biased region" description="Polar residues" evidence="7">
    <location>
        <begin position="37"/>
        <end position="50"/>
    </location>
</feature>
<dbReference type="InterPro" id="IPR015943">
    <property type="entry name" value="WD40/YVTN_repeat-like_dom_sf"/>
</dbReference>
<proteinExistence type="inferred from homology"/>
<dbReference type="GO" id="GO:0005634">
    <property type="term" value="C:nucleus"/>
    <property type="evidence" value="ECO:0007669"/>
    <property type="project" value="TreeGrafter"/>
</dbReference>
<evidence type="ECO:0000256" key="4">
    <source>
        <dbReference type="ARBA" id="ARBA00022786"/>
    </source>
</evidence>
<evidence type="ECO:0000313" key="9">
    <source>
        <dbReference type="Proteomes" id="UP001412239"/>
    </source>
</evidence>
<evidence type="ECO:0000256" key="6">
    <source>
        <dbReference type="PROSITE-ProRule" id="PRU00221"/>
    </source>
</evidence>
<dbReference type="SMART" id="SM00320">
    <property type="entry name" value="WD40"/>
    <property type="match status" value="6"/>
</dbReference>
<evidence type="ECO:0000256" key="7">
    <source>
        <dbReference type="SAM" id="MobiDB-lite"/>
    </source>
</evidence>
<keyword evidence="2 6" id="KW-0853">WD repeat</keyword>
<dbReference type="InterPro" id="IPR019775">
    <property type="entry name" value="WD40_repeat_CS"/>
</dbReference>
<evidence type="ECO:0000256" key="3">
    <source>
        <dbReference type="ARBA" id="ARBA00022737"/>
    </source>
</evidence>
<keyword evidence="3" id="KW-0677">Repeat</keyword>
<evidence type="ECO:0000256" key="1">
    <source>
        <dbReference type="ARBA" id="ARBA00004906"/>
    </source>
</evidence>
<dbReference type="PROSITE" id="PS50294">
    <property type="entry name" value="WD_REPEATS_REGION"/>
    <property type="match status" value="1"/>
</dbReference>
<keyword evidence="4" id="KW-0833">Ubl conjugation pathway</keyword>
<dbReference type="AlphaFoldDB" id="A0A292PN84"/>
<dbReference type="PANTHER" id="PTHR22852">
    <property type="entry name" value="LETHAL 2 DENTICLELESS PROTEIN RETINOIC ACID-REGULATED NUCLEAR MATRIX-ASSOCIATED PROTEIN"/>
    <property type="match status" value="1"/>
</dbReference>